<evidence type="ECO:0008006" key="7">
    <source>
        <dbReference type="Google" id="ProtNLM"/>
    </source>
</evidence>
<evidence type="ECO:0000313" key="5">
    <source>
        <dbReference type="EMBL" id="ETW35241.1"/>
    </source>
</evidence>
<reference evidence="5 6" key="2">
    <citation type="submission" date="2013-02" db="EMBL/GenBank/DDBJ databases">
        <title>The Genome Sequence of Plasmodium falciparum Tanzania (2000708).</title>
        <authorList>
            <consortium name="The Broad Institute Genome Sequencing Platform"/>
            <consortium name="The Broad Institute Genome Sequencing Center for Infectious Disease"/>
            <person name="Neafsey D."/>
            <person name="Cheeseman I."/>
            <person name="Volkman S."/>
            <person name="Adams J."/>
            <person name="Walker B."/>
            <person name="Young S.K."/>
            <person name="Zeng Q."/>
            <person name="Gargeya S."/>
            <person name="Fitzgerald M."/>
            <person name="Haas B."/>
            <person name="Abouelleil A."/>
            <person name="Alvarado L."/>
            <person name="Arachchi H.M."/>
            <person name="Berlin A.M."/>
            <person name="Chapman S.B."/>
            <person name="Dewar J."/>
            <person name="Goldberg J."/>
            <person name="Griggs A."/>
            <person name="Gujja S."/>
            <person name="Hansen M."/>
            <person name="Howarth C."/>
            <person name="Imamovic A."/>
            <person name="Larimer J."/>
            <person name="McCowan C."/>
            <person name="Murphy C."/>
            <person name="Neiman D."/>
            <person name="Pearson M."/>
            <person name="Priest M."/>
            <person name="Roberts A."/>
            <person name="Saif S."/>
            <person name="Shea T."/>
            <person name="Sisk P."/>
            <person name="Sykes S."/>
            <person name="Wortman J."/>
            <person name="Nusbaum C."/>
            <person name="Birren B."/>
        </authorList>
    </citation>
    <scope>NUCLEOTIDE SEQUENCE [LARGE SCALE GENOMIC DNA]</scope>
    <source>
        <strain evidence="6">Tanzania (2000708)</strain>
    </source>
</reference>
<dbReference type="FunFam" id="1.20.58.1930:FF:000001">
    <property type="entry name" value="Erythrocyte membrane protein 1, PfEMP1"/>
    <property type="match status" value="1"/>
</dbReference>
<dbReference type="AlphaFoldDB" id="A0A024W4Z1"/>
<reference evidence="5 6" key="1">
    <citation type="submission" date="2013-02" db="EMBL/GenBank/DDBJ databases">
        <title>The Genome Annotation of Plasmodium falciparum Tanzania (2000708).</title>
        <authorList>
            <consortium name="The Broad Institute Genome Sequencing Platform"/>
            <consortium name="The Broad Institute Genome Sequencing Center for Infectious Disease"/>
            <person name="Neafsey D."/>
            <person name="Hoffman S."/>
            <person name="Volkman S."/>
            <person name="Rosenthal P."/>
            <person name="Walker B."/>
            <person name="Young S.K."/>
            <person name="Zeng Q."/>
            <person name="Gargeya S."/>
            <person name="Fitzgerald M."/>
            <person name="Haas B."/>
            <person name="Abouelleil A."/>
            <person name="Allen A.W."/>
            <person name="Alvarado L."/>
            <person name="Arachchi H.M."/>
            <person name="Berlin A.M."/>
            <person name="Chapman S.B."/>
            <person name="Gainer-Dewar J."/>
            <person name="Goldberg J."/>
            <person name="Griggs A."/>
            <person name="Gujja S."/>
            <person name="Hansen M."/>
            <person name="Howarth C."/>
            <person name="Imamovic A."/>
            <person name="Ireland A."/>
            <person name="Larimer J."/>
            <person name="McCowan C."/>
            <person name="Murphy C."/>
            <person name="Pearson M."/>
            <person name="Poon T.W."/>
            <person name="Priest M."/>
            <person name="Roberts A."/>
            <person name="Saif S."/>
            <person name="Shea T."/>
            <person name="Sisk P."/>
            <person name="Sykes S."/>
            <person name="Wortman J."/>
            <person name="Nusbaum C."/>
            <person name="Birren B."/>
        </authorList>
    </citation>
    <scope>NUCLEOTIDE SEQUENCE [LARGE SCALE GENOMIC DNA]</scope>
    <source>
        <strain evidence="6">Tanzania (2000708)</strain>
    </source>
</reference>
<feature type="non-terminal residue" evidence="5">
    <location>
        <position position="500"/>
    </location>
</feature>
<dbReference type="Gene3D" id="1.20.58.1930">
    <property type="match status" value="1"/>
</dbReference>
<feature type="compositionally biased region" description="Basic and acidic residues" evidence="1">
    <location>
        <begin position="459"/>
        <end position="481"/>
    </location>
</feature>
<dbReference type="Proteomes" id="UP000030708">
    <property type="component" value="Unassembled WGS sequence"/>
</dbReference>
<evidence type="ECO:0000256" key="1">
    <source>
        <dbReference type="SAM" id="MobiDB-lite"/>
    </source>
</evidence>
<organism evidence="5 6">
    <name type="scientific">Plasmodium falciparum Tanzania</name>
    <name type="common">2000708</name>
    <dbReference type="NCBI Taxonomy" id="1036725"/>
    <lineage>
        <taxon>Eukaryota</taxon>
        <taxon>Sar</taxon>
        <taxon>Alveolata</taxon>
        <taxon>Apicomplexa</taxon>
        <taxon>Aconoidasida</taxon>
        <taxon>Haemosporida</taxon>
        <taxon>Plasmodiidae</taxon>
        <taxon>Plasmodium</taxon>
        <taxon>Plasmodium (Laverania)</taxon>
    </lineage>
</organism>
<feature type="domain" description="Duffy-binding-like" evidence="4">
    <location>
        <begin position="1"/>
        <end position="151"/>
    </location>
</feature>
<feature type="non-terminal residue" evidence="5">
    <location>
        <position position="1"/>
    </location>
</feature>
<dbReference type="InterPro" id="IPR054595">
    <property type="entry name" value="DBL_C"/>
</dbReference>
<dbReference type="InterPro" id="IPR041480">
    <property type="entry name" value="CIDR1_gamma"/>
</dbReference>
<proteinExistence type="predicted"/>
<dbReference type="EMBL" id="KI926482">
    <property type="protein sequence ID" value="ETW35241.1"/>
    <property type="molecule type" value="Genomic_DNA"/>
</dbReference>
<feature type="domain" description="Cysteine-rich interdomain region 1 gamma" evidence="3">
    <location>
        <begin position="201"/>
        <end position="253"/>
    </location>
</feature>
<name>A0A024W4Z1_PLAFA</name>
<dbReference type="Pfam" id="PF18562">
    <property type="entry name" value="CIDR1_gamma"/>
    <property type="match status" value="1"/>
</dbReference>
<feature type="compositionally biased region" description="Acidic residues" evidence="1">
    <location>
        <begin position="433"/>
        <end position="446"/>
    </location>
</feature>
<accession>A0A024W4Z1</accession>
<dbReference type="Pfam" id="PF22672">
    <property type="entry name" value="DBL_C"/>
    <property type="match status" value="1"/>
</dbReference>
<evidence type="ECO:0000313" key="6">
    <source>
        <dbReference type="Proteomes" id="UP000030708"/>
    </source>
</evidence>
<evidence type="ECO:0000259" key="4">
    <source>
        <dbReference type="Pfam" id="PF22672"/>
    </source>
</evidence>
<dbReference type="InterPro" id="IPR004258">
    <property type="entry name" value="DBL"/>
</dbReference>
<feature type="domain" description="Duffy-binding-like" evidence="2">
    <location>
        <begin position="274"/>
        <end position="420"/>
    </location>
</feature>
<gene>
    <name evidence="5" type="ORF">PFTANZ_04051</name>
</gene>
<dbReference type="SUPFAM" id="SSF140924">
    <property type="entry name" value="Duffy binding domain-like"/>
    <property type="match status" value="2"/>
</dbReference>
<protein>
    <recommendedName>
        <fullName evidence="7">Duffy-binding-like domain-containing protein</fullName>
    </recommendedName>
</protein>
<dbReference type="Gene3D" id="1.20.58.830">
    <property type="match status" value="1"/>
</dbReference>
<evidence type="ECO:0000259" key="3">
    <source>
        <dbReference type="Pfam" id="PF18562"/>
    </source>
</evidence>
<dbReference type="Pfam" id="PF03011">
    <property type="entry name" value="PFEMP"/>
    <property type="match status" value="1"/>
</dbReference>
<sequence length="500" mass="56387">WGQNFCKERKKRLKQIKVDCTQGDGRCSGYGENCDDQLDADPTNVRDFLCSTCARHCGLYKRWIERKKIEFTKQSGAYDGQKNNYVNEQKQKCQKESGKAESDNGFCVTGGKCNKAAEFLEKLGPCKKENGKDHEEDEINFSQPDVTFRPATNCKPCSEFKIDCEKAKCTSGDTKVGCNGNNRETRTITANHIGNGRNSAEDIDMLVSDNGESGFNDDGLEEACKDKCIFEGIRKEQWECGTVCGYNVCKPKNVNGQNGDGTQNENQIIIIRALFKRWLEYFLQDYNKIKHKISQCTKTDQGSKCENKCEEKCKKCAQEWLKLKKAEWEKIKEHYEKQKPKNGDNNMKSLVTDILGALQPQTDVDKAIKPCKSLEKFQNSTDCTVAGSSEKENGKKRDVVVCLIEKLETEVKNCANEPSDENQTQTCEGCTPVEDDEEQSLEETEENTVGNKAPAFCEIQEKKEEEESGCKRAEEPPKEPVPEADGEEQTDQKTEAPPPK</sequence>
<feature type="region of interest" description="Disordered" evidence="1">
    <location>
        <begin position="415"/>
        <end position="500"/>
    </location>
</feature>
<evidence type="ECO:0000259" key="2">
    <source>
        <dbReference type="Pfam" id="PF03011"/>
    </source>
</evidence>